<protein>
    <submittedName>
        <fullName evidence="1">TonB-dependent receptor SusC</fullName>
    </submittedName>
</protein>
<reference evidence="1" key="1">
    <citation type="submission" date="2019-08" db="EMBL/GenBank/DDBJ databases">
        <authorList>
            <person name="Kucharzyk K."/>
            <person name="Murdoch R.W."/>
            <person name="Higgins S."/>
            <person name="Loffler F."/>
        </authorList>
    </citation>
    <scope>NUCLEOTIDE SEQUENCE</scope>
</reference>
<dbReference type="SUPFAM" id="SSF56935">
    <property type="entry name" value="Porins"/>
    <property type="match status" value="1"/>
</dbReference>
<proteinExistence type="predicted"/>
<dbReference type="EMBL" id="VSSQ01050619">
    <property type="protein sequence ID" value="MPN04699.1"/>
    <property type="molecule type" value="Genomic_DNA"/>
</dbReference>
<keyword evidence="1" id="KW-0675">Receptor</keyword>
<evidence type="ECO:0000313" key="1">
    <source>
        <dbReference type="EMBL" id="MPN04699.1"/>
    </source>
</evidence>
<accession>A0A645EU33</accession>
<dbReference type="AlphaFoldDB" id="A0A645EU33"/>
<name>A0A645EU33_9ZZZZ</name>
<gene>
    <name evidence="1" type="primary">susC_146</name>
    <name evidence="1" type="ORF">SDC9_151944</name>
</gene>
<comment type="caution">
    <text evidence="1">The sequence shown here is derived from an EMBL/GenBank/DDBJ whole genome shotgun (WGS) entry which is preliminary data.</text>
</comment>
<organism evidence="1">
    <name type="scientific">bioreactor metagenome</name>
    <dbReference type="NCBI Taxonomy" id="1076179"/>
    <lineage>
        <taxon>unclassified sequences</taxon>
        <taxon>metagenomes</taxon>
        <taxon>ecological metagenomes</taxon>
    </lineage>
</organism>
<sequence length="241" mass="26779">MDTGVYATRTEEGHPIGSFYLYEMAGIFQNELDVLTSAYQGNGIKPGDVKYVDQNEDNVIDAKDRTFLGSAIPTFTTGLNLAGNYKNFDLSMFFQGAFGQKIFSQVNFDIEGYYRGFNVTERYYNEHWTGEGTSNTQPRATWAAKSNNVKASSRFLEDGSYFRLKNLQLGYTIPGMKKIGIENLRCFVAGTNLFTLTGYSGLDPEMTVSTNSAAEGDMANGIDWGTYPVAMTFTFGINLTF</sequence>